<dbReference type="STRING" id="27349.A0A0L6U9P6"/>
<reference evidence="2 3" key="1">
    <citation type="submission" date="2015-08" db="EMBL/GenBank/DDBJ databases">
        <title>Next Generation Sequencing and Analysis of the Genome of Puccinia sorghi L Schw, the Causal Agent of Maize Common Rust.</title>
        <authorList>
            <person name="Rochi L."/>
            <person name="Burguener G."/>
            <person name="Darino M."/>
            <person name="Turjanski A."/>
            <person name="Kreff E."/>
            <person name="Dieguez M.J."/>
            <person name="Sacco F."/>
        </authorList>
    </citation>
    <scope>NUCLEOTIDE SEQUENCE [LARGE SCALE GENOMIC DNA]</scope>
    <source>
        <strain evidence="2 3">RO10H11247</strain>
    </source>
</reference>
<evidence type="ECO:0000256" key="1">
    <source>
        <dbReference type="SAM" id="MobiDB-lite"/>
    </source>
</evidence>
<dbReference type="VEuPathDB" id="FungiDB:VP01_8301g2"/>
<accession>A0A0L6U9P6</accession>
<keyword evidence="3" id="KW-1185">Reference proteome</keyword>
<sequence>MAFVGGWRQMTSMEDMFGICSSRNMRQTTTFPHCQKPLKICSHCQKTGHTADSFYQKHPEKQPSKDSPAPQAHFAISSKEDDQAQFLSL</sequence>
<gene>
    <name evidence="2" type="ORF">VP01_8301g2</name>
</gene>
<feature type="region of interest" description="Disordered" evidence="1">
    <location>
        <begin position="52"/>
        <end position="71"/>
    </location>
</feature>
<dbReference type="AlphaFoldDB" id="A0A0L6U9P6"/>
<dbReference type="EMBL" id="LAVV01013829">
    <property type="protein sequence ID" value="KNZ45278.1"/>
    <property type="molecule type" value="Genomic_DNA"/>
</dbReference>
<evidence type="ECO:0000313" key="3">
    <source>
        <dbReference type="Proteomes" id="UP000037035"/>
    </source>
</evidence>
<name>A0A0L6U9P6_9BASI</name>
<feature type="compositionally biased region" description="Basic and acidic residues" evidence="1">
    <location>
        <begin position="55"/>
        <end position="64"/>
    </location>
</feature>
<proteinExistence type="predicted"/>
<protein>
    <submittedName>
        <fullName evidence="2">Uncharacterized protein</fullName>
    </submittedName>
</protein>
<organism evidence="2 3">
    <name type="scientific">Puccinia sorghi</name>
    <dbReference type="NCBI Taxonomy" id="27349"/>
    <lineage>
        <taxon>Eukaryota</taxon>
        <taxon>Fungi</taxon>
        <taxon>Dikarya</taxon>
        <taxon>Basidiomycota</taxon>
        <taxon>Pucciniomycotina</taxon>
        <taxon>Pucciniomycetes</taxon>
        <taxon>Pucciniales</taxon>
        <taxon>Pucciniaceae</taxon>
        <taxon>Puccinia</taxon>
    </lineage>
</organism>
<dbReference type="Proteomes" id="UP000037035">
    <property type="component" value="Unassembled WGS sequence"/>
</dbReference>
<comment type="caution">
    <text evidence="2">The sequence shown here is derived from an EMBL/GenBank/DDBJ whole genome shotgun (WGS) entry which is preliminary data.</text>
</comment>
<evidence type="ECO:0000313" key="2">
    <source>
        <dbReference type="EMBL" id="KNZ45278.1"/>
    </source>
</evidence>